<organism evidence="2 3">
    <name type="scientific">Holtiella tumoricola</name>
    <dbReference type="NCBI Taxonomy" id="3018743"/>
    <lineage>
        <taxon>Bacteria</taxon>
        <taxon>Bacillati</taxon>
        <taxon>Bacillota</taxon>
        <taxon>Clostridia</taxon>
        <taxon>Lachnospirales</taxon>
        <taxon>Cellulosilyticaceae</taxon>
        <taxon>Holtiella</taxon>
    </lineage>
</organism>
<dbReference type="InterPro" id="IPR011009">
    <property type="entry name" value="Kinase-like_dom_sf"/>
</dbReference>
<evidence type="ECO:0000313" key="3">
    <source>
        <dbReference type="Proteomes" id="UP001169242"/>
    </source>
</evidence>
<name>A0AA42DMM3_9FIRM</name>
<gene>
    <name evidence="2" type="ORF">PBV87_09635</name>
</gene>
<dbReference type="Proteomes" id="UP001169242">
    <property type="component" value="Unassembled WGS sequence"/>
</dbReference>
<dbReference type="EMBL" id="JAQIFT010000040">
    <property type="protein sequence ID" value="MDA3731738.1"/>
    <property type="molecule type" value="Genomic_DNA"/>
</dbReference>
<dbReference type="SUPFAM" id="SSF56112">
    <property type="entry name" value="Protein kinase-like (PK-like)"/>
    <property type="match status" value="1"/>
</dbReference>
<sequence length="239" mass="27451">MIKVKPIAVGNTAEVFDYGNKKVCKLFFEGYPLEAINREYTNAKLMKSLGLHVPKCHEIIQYDHRSGIIYEKVYGKTLLEYFFETADLHFLVHTLTHVHKKILKHHTQNVLSYKTFLIQSIPDQDIQKSRLINEIRHLPDGDTLCHGDYHPGNILVGSNHKTTLIDFMNVCHGPWQYDIARTYYLLAYANVPRGSSSDSDSKSQQKDLADLYLSKLNVSFKEIAPFLSIIDACRSYEKA</sequence>
<dbReference type="Gene3D" id="3.90.1200.10">
    <property type="match status" value="1"/>
</dbReference>
<feature type="domain" description="Aminoglycoside phosphotransferase" evidence="1">
    <location>
        <begin position="4"/>
        <end position="184"/>
    </location>
</feature>
<evidence type="ECO:0000313" key="2">
    <source>
        <dbReference type="EMBL" id="MDA3731738.1"/>
    </source>
</evidence>
<dbReference type="RefSeq" id="WP_053983531.1">
    <property type="nucleotide sequence ID" value="NZ_JAQIFT010000040.1"/>
</dbReference>
<reference evidence="2" key="1">
    <citation type="journal article" date="2023" name="Int. J. Syst. Evol. Microbiol.">
        <title>&lt;i&gt;Holtiella tumoricola&lt;/i&gt; gen. nov. sp. nov., isolated from a human clinical sample.</title>
        <authorList>
            <person name="Allen-Vercoe E."/>
            <person name="Daigneault M.C."/>
            <person name="Vancuren S.J."/>
            <person name="Cochrane K."/>
            <person name="O'Neal L.L."/>
            <person name="Sankaranarayanan K."/>
            <person name="Lawson P.A."/>
        </authorList>
    </citation>
    <scope>NUCLEOTIDE SEQUENCE</scope>
    <source>
        <strain evidence="2">CC70A</strain>
    </source>
</reference>
<dbReference type="Pfam" id="PF01636">
    <property type="entry name" value="APH"/>
    <property type="match status" value="1"/>
</dbReference>
<keyword evidence="3" id="KW-1185">Reference proteome</keyword>
<accession>A0AA42DMM3</accession>
<evidence type="ECO:0000259" key="1">
    <source>
        <dbReference type="Pfam" id="PF01636"/>
    </source>
</evidence>
<protein>
    <submittedName>
        <fullName evidence="2">Aminoglycoside phosphotransferase family protein</fullName>
    </submittedName>
</protein>
<comment type="caution">
    <text evidence="2">The sequence shown here is derived from an EMBL/GenBank/DDBJ whole genome shotgun (WGS) entry which is preliminary data.</text>
</comment>
<dbReference type="InterPro" id="IPR002575">
    <property type="entry name" value="Aminoglycoside_PTrfase"/>
</dbReference>
<dbReference type="AlphaFoldDB" id="A0AA42DMM3"/>
<proteinExistence type="predicted"/>